<sequence>MVLKNKRKIRSKTARMMLTWSHYRFRMFLHHKAREFVSCKVTECTEEYSSKTCGNCRSINKKLGGSKIFRCDSCSLEIDRDMNGARNILLKRITEGQGVKESRHGNFLGCRPIINGIAQPYVWQTYFEVQQRIANFGSGRTLLDMKEALPTLKTLIISDDADQDLIDYANELNIQIVNFETIENDGAIHQAEEINPKPDDIATICYTSSTTGMPKCVVLTHKNFMSIVCSLIFLGSQRKMTKITKDDVHISDILKLLDDITELKPTIFISVPRLLNRIYDKVLASISGKGSMTQWTFTTAYNAKKVGLSKGQVDHRMWDKLVFVPIRLKLGGRIKVILSAFAPISPDVMDFLRIYFSADVYEGYGQTEML</sequence>
<name>A0ACA9N7J5_9GLOM</name>
<evidence type="ECO:0000313" key="1">
    <source>
        <dbReference type="EMBL" id="CAG8637169.1"/>
    </source>
</evidence>
<dbReference type="EMBL" id="CAJVQC010012330">
    <property type="protein sequence ID" value="CAG8637169.1"/>
    <property type="molecule type" value="Genomic_DNA"/>
</dbReference>
<proteinExistence type="predicted"/>
<dbReference type="Proteomes" id="UP000789920">
    <property type="component" value="Unassembled WGS sequence"/>
</dbReference>
<evidence type="ECO:0000313" key="2">
    <source>
        <dbReference type="Proteomes" id="UP000789920"/>
    </source>
</evidence>
<accession>A0ACA9N7J5</accession>
<feature type="non-terminal residue" evidence="1">
    <location>
        <position position="370"/>
    </location>
</feature>
<keyword evidence="2" id="KW-1185">Reference proteome</keyword>
<comment type="caution">
    <text evidence="1">The sequence shown here is derived from an EMBL/GenBank/DDBJ whole genome shotgun (WGS) entry which is preliminary data.</text>
</comment>
<organism evidence="1 2">
    <name type="scientific">Racocetra persica</name>
    <dbReference type="NCBI Taxonomy" id="160502"/>
    <lineage>
        <taxon>Eukaryota</taxon>
        <taxon>Fungi</taxon>
        <taxon>Fungi incertae sedis</taxon>
        <taxon>Mucoromycota</taxon>
        <taxon>Glomeromycotina</taxon>
        <taxon>Glomeromycetes</taxon>
        <taxon>Diversisporales</taxon>
        <taxon>Gigasporaceae</taxon>
        <taxon>Racocetra</taxon>
    </lineage>
</organism>
<reference evidence="1" key="1">
    <citation type="submission" date="2021-06" db="EMBL/GenBank/DDBJ databases">
        <authorList>
            <person name="Kallberg Y."/>
            <person name="Tangrot J."/>
            <person name="Rosling A."/>
        </authorList>
    </citation>
    <scope>NUCLEOTIDE SEQUENCE</scope>
    <source>
        <strain evidence="1">MA461A</strain>
    </source>
</reference>
<protein>
    <submittedName>
        <fullName evidence="1">35692_t:CDS:1</fullName>
    </submittedName>
</protein>
<gene>
    <name evidence="1" type="ORF">RPERSI_LOCUS7332</name>
</gene>